<gene>
    <name evidence="7" type="ORF">IEQ34_014208</name>
</gene>
<dbReference type="GO" id="GO:0072686">
    <property type="term" value="C:mitotic spindle"/>
    <property type="evidence" value="ECO:0007669"/>
    <property type="project" value="TreeGrafter"/>
</dbReference>
<keyword evidence="3" id="KW-0378">Hydrolase</keyword>
<evidence type="ECO:0000259" key="6">
    <source>
        <dbReference type="PROSITE" id="PS51700"/>
    </source>
</evidence>
<feature type="compositionally biased region" description="Polar residues" evidence="5">
    <location>
        <begin position="1032"/>
        <end position="1043"/>
    </location>
</feature>
<feature type="domain" description="Peptidase C50" evidence="6">
    <location>
        <begin position="1694"/>
        <end position="1788"/>
    </location>
</feature>
<evidence type="ECO:0000256" key="1">
    <source>
        <dbReference type="ARBA" id="ARBA00000451"/>
    </source>
</evidence>
<dbReference type="Proteomes" id="UP000775213">
    <property type="component" value="Unassembled WGS sequence"/>
</dbReference>
<comment type="caution">
    <text evidence="7">The sequence shown here is derived from an EMBL/GenBank/DDBJ whole genome shotgun (WGS) entry which is preliminary data.</text>
</comment>
<keyword evidence="4" id="KW-0159">Chromosome partition</keyword>
<accession>A0AAV7GIC2</accession>
<dbReference type="InterPro" id="IPR005314">
    <property type="entry name" value="Peptidase_C50"/>
</dbReference>
<dbReference type="EC" id="3.4.22.49" evidence="2"/>
<evidence type="ECO:0000313" key="8">
    <source>
        <dbReference type="Proteomes" id="UP000775213"/>
    </source>
</evidence>
<proteinExistence type="predicted"/>
<feature type="region of interest" description="Disordered" evidence="5">
    <location>
        <begin position="1032"/>
        <end position="1063"/>
    </location>
</feature>
<dbReference type="PANTHER" id="PTHR12792">
    <property type="entry name" value="EXTRA SPINDLE POLES 1-RELATED"/>
    <property type="match status" value="1"/>
</dbReference>
<dbReference type="GO" id="GO:0051307">
    <property type="term" value="P:meiotic chromosome separation"/>
    <property type="evidence" value="ECO:0007669"/>
    <property type="project" value="TreeGrafter"/>
</dbReference>
<feature type="compositionally biased region" description="Basic residues" evidence="5">
    <location>
        <begin position="1054"/>
        <end position="1063"/>
    </location>
</feature>
<evidence type="ECO:0000256" key="3">
    <source>
        <dbReference type="ARBA" id="ARBA00022801"/>
    </source>
</evidence>
<dbReference type="Pfam" id="PF03568">
    <property type="entry name" value="Separin_C"/>
    <property type="match status" value="1"/>
</dbReference>
<evidence type="ECO:0000256" key="2">
    <source>
        <dbReference type="ARBA" id="ARBA00012489"/>
    </source>
</evidence>
<dbReference type="GO" id="GO:0004197">
    <property type="term" value="F:cysteine-type endopeptidase activity"/>
    <property type="evidence" value="ECO:0007669"/>
    <property type="project" value="InterPro"/>
</dbReference>
<dbReference type="Pfam" id="PF25110">
    <property type="entry name" value="TPR_ESP1"/>
    <property type="match status" value="1"/>
</dbReference>
<evidence type="ECO:0000256" key="4">
    <source>
        <dbReference type="ARBA" id="ARBA00022829"/>
    </source>
</evidence>
<dbReference type="InterPro" id="IPR030397">
    <property type="entry name" value="SEPARIN_core_dom"/>
</dbReference>
<dbReference type="PROSITE" id="PS51700">
    <property type="entry name" value="SEPARIN"/>
    <property type="match status" value="1"/>
</dbReference>
<protein>
    <recommendedName>
        <fullName evidence="2">separase</fullName>
        <ecNumber evidence="2">3.4.22.49</ecNumber>
    </recommendedName>
</protein>
<dbReference type="EMBL" id="JAGFBR010000013">
    <property type="protein sequence ID" value="KAH0456301.1"/>
    <property type="molecule type" value="Genomic_DNA"/>
</dbReference>
<dbReference type="GO" id="GO:0006508">
    <property type="term" value="P:proteolysis"/>
    <property type="evidence" value="ECO:0007669"/>
    <property type="project" value="InterPro"/>
</dbReference>
<reference evidence="7 8" key="1">
    <citation type="journal article" date="2021" name="Hortic Res">
        <title>Chromosome-scale assembly of the Dendrobium chrysotoxum genome enhances the understanding of orchid evolution.</title>
        <authorList>
            <person name="Zhang Y."/>
            <person name="Zhang G.Q."/>
            <person name="Zhang D."/>
            <person name="Liu X.D."/>
            <person name="Xu X.Y."/>
            <person name="Sun W.H."/>
            <person name="Yu X."/>
            <person name="Zhu X."/>
            <person name="Wang Z.W."/>
            <person name="Zhao X."/>
            <person name="Zhong W.Y."/>
            <person name="Chen H."/>
            <person name="Yin W.L."/>
            <person name="Huang T."/>
            <person name="Niu S.C."/>
            <person name="Liu Z.J."/>
        </authorList>
    </citation>
    <scope>NUCLEOTIDE SEQUENCE [LARGE SCALE GENOMIC DNA]</scope>
    <source>
        <strain evidence="7">Lindl</strain>
    </source>
</reference>
<dbReference type="GO" id="GO:0005737">
    <property type="term" value="C:cytoplasm"/>
    <property type="evidence" value="ECO:0007669"/>
    <property type="project" value="TreeGrafter"/>
</dbReference>
<name>A0AAV7GIC2_DENCH</name>
<dbReference type="InterPro" id="IPR056933">
    <property type="entry name" value="TPR_ESP1"/>
</dbReference>
<keyword evidence="8" id="KW-1185">Reference proteome</keyword>
<evidence type="ECO:0000256" key="5">
    <source>
        <dbReference type="SAM" id="MobiDB-lite"/>
    </source>
</evidence>
<organism evidence="7 8">
    <name type="scientific">Dendrobium chrysotoxum</name>
    <name type="common">Orchid</name>
    <dbReference type="NCBI Taxonomy" id="161865"/>
    <lineage>
        <taxon>Eukaryota</taxon>
        <taxon>Viridiplantae</taxon>
        <taxon>Streptophyta</taxon>
        <taxon>Embryophyta</taxon>
        <taxon>Tracheophyta</taxon>
        <taxon>Spermatophyta</taxon>
        <taxon>Magnoliopsida</taxon>
        <taxon>Liliopsida</taxon>
        <taxon>Asparagales</taxon>
        <taxon>Orchidaceae</taxon>
        <taxon>Epidendroideae</taxon>
        <taxon>Malaxideae</taxon>
        <taxon>Dendrobiinae</taxon>
        <taxon>Dendrobium</taxon>
    </lineage>
</organism>
<sequence length="1917" mass="217241">MQNEKATELLGIYRLTIHCLLCIAPCLTGQPYWVHLQWGQLVRRLEIWNKYSDAEEEGFALLESLRTLLGTPPSLLKSTMFFLPDPSVVGSAGADPQLACLVSEVVIVLTYCPFKSQSRDGGAFKRILALAEQLQPWYHGAKGYGITPQHSCGGCALFLVGESKSFDDDLVYSFCLKMLKECIESPSVDRFPIMAHRICSAMDVKWDRKPSLVVDVLIMSLEGSFCGNRVDLVKYVDAMLGFVSNCAEGFYLNRKDSFKGGSELSLEVADYLQQASKALELCCKSIWKHIKLLCQPNLINSKCIQEYGASRDLIKNVIKDAFIKCARIIDVLHKLGAANVREVIIKSMFELSSVEASFPNLSLFFPLVKQWVKMLCKEFSDVNEVDGAPFLYSLLLCDCPTWPKNILGEILEQELLAYDQLEAWNPSLCHKMEIKVIDSLLMDVFMAREFNLQRARVLVRKGLVLRTRGIDISSCFDCLSEAISLLVLFTRSYFFAHENVTYDSSEANTLGCHQLASAYFLRAQFAQETKQDWELIQCDIQCAINLLSKLDVEAYHNLSGYLKPSVKSTISILCHTLDLLSLKGFLKFHFDMHMLIDIFCKFENFSVEKYLAMLWTGRRLGHSLCASPIHPDLLSRISQLPDNNLNSMAFWTKSLKSSSYSLLMFLQSFLLPDSILNEENFQQIEGLCSCKLTVEDVKMVASSLLLNVSAKNEMYFFAGQIYYDLAERLLAGGRVFEGLSYAKEALNLRYKVLRKKFNVSNKKPVEHAESSTTNVELDHLCLELLGSAINEVWRDTINLERCTLGPWIILSCYLESILQVGIFHEATGDGVQAEKLFLTGKRFSILQYLPNFQIAFNCALGQLYRKKLFWDLAEDELSIARKLLQENDTMISCKHCKLTLEVTIDMLFGDLSMKRSNKGSHVQSHALDLYRAAFRKLCKDMVESSLIAPWKQESIGESFSTCHLEGTKHRVINNSKSYPSENDKKFPSCNICSFLECRFDAQNIEQQSSAREIALPLGTECGESNVQTTIKKNSRNGSKQLSKPISHDTELKPRRSSRNRSFHNKQIISTQNEIYSSVPYRAFDADRSSCRTSQIKENGTCSFDCGCCDGGVCRRMECLRCLCLKVIKEGTMQNIIYIKWQCQQRRLLLKLLVKMAKSLEAPGEKQEPHEVHGVFWQCISVLFDGKPCFDTNSHYYDLSLFKLMGDNNIGDLFSVERATLLYTMSWVFLKDINPEHMSTKCCSLSKVQMQDIISWLLRAFILCREMPTLFQKVSRLIASLILLSTVDGSIPPPLCSKESLSLSHWAAFFHQASIGSVVNYQYLSFVRDKACSFKAGKGIESENVLETDTNVNCISRFALEKLEKLGEFVEDFFHGLPRISILCISLLDGDYVNLLGEVLILPSFFPAWLLITRFDAHRQPIVMFLPVNSISEGYLPNSISRKEFIRENQALVSDWPCPWSCALIDDVAPSYRLILEANFSSLSKEVLSEAEARLNYNKWWSRRKILDNELNNLLKTMEDEWIGPWGCLLLGERLDAESLEKFAARLSSCLNSQCDFMVNDNLIKVILNGAQSVFAAEACIAQSLLYKGFFGRGGCCGEQRFRAFSDHSKGVKCILTSIHNLILEAVDEGMTVDRQPIILILDTDVQMLSWENMPILKNQEVYRMPSLGSILLKLNHHCSEKKNTFEVNLPYIDPFRAYYLLNPSGDLNYTQQQFEEWFRNHKWEGKAGYVPTIEELILALQNHDLYLYFGHGSGMQYIHADSFGKLNRCAAAFLMGCSSGSLRQRGSYAPQGAPLYYLYAGSPTIIANLWEVSDKDIDRFAKAILNSWTQDSILLDSCNKCGQLTEEDCNEEKAILLSRRKVSKVAEIVQKEKCRYCEAKLRVASFISQARGACRLPSIIGASVVCYGVPTILKRKQ</sequence>
<evidence type="ECO:0000313" key="7">
    <source>
        <dbReference type="EMBL" id="KAH0456301.1"/>
    </source>
</evidence>
<dbReference type="GO" id="GO:0005634">
    <property type="term" value="C:nucleus"/>
    <property type="evidence" value="ECO:0007669"/>
    <property type="project" value="InterPro"/>
</dbReference>
<dbReference type="PANTHER" id="PTHR12792:SF0">
    <property type="entry name" value="SEPARIN"/>
    <property type="match status" value="1"/>
</dbReference>
<comment type="catalytic activity">
    <reaction evidence="1">
        <text>All bonds known to be hydrolyzed by this endopeptidase have arginine in P1 and an acidic residue in P4. P6 is often occupied by an acidic residue or by a hydroxy-amino-acid residue, the phosphorylation of which enhances cleavage.</text>
        <dbReference type="EC" id="3.4.22.49"/>
    </reaction>
</comment>